<dbReference type="CDD" id="cd17932">
    <property type="entry name" value="DEXQc_UvrD"/>
    <property type="match status" value="1"/>
</dbReference>
<evidence type="ECO:0000256" key="1">
    <source>
        <dbReference type="ARBA" id="ARBA00009922"/>
    </source>
</evidence>
<dbReference type="GO" id="GO:0005829">
    <property type="term" value="C:cytosol"/>
    <property type="evidence" value="ECO:0007669"/>
    <property type="project" value="TreeGrafter"/>
</dbReference>
<dbReference type="InterPro" id="IPR005751">
    <property type="entry name" value="ATP-dep_DNA_helicase_PcrA"/>
</dbReference>
<dbReference type="GO" id="GO:0006260">
    <property type="term" value="P:DNA replication"/>
    <property type="evidence" value="ECO:0007669"/>
    <property type="project" value="InterPro"/>
</dbReference>
<dbReference type="Pfam" id="PF00580">
    <property type="entry name" value="UvrD-helicase"/>
    <property type="match status" value="1"/>
</dbReference>
<keyword evidence="2 10" id="KW-0547">Nucleotide-binding</keyword>
<dbReference type="Pfam" id="PF13361">
    <property type="entry name" value="UvrD_C"/>
    <property type="match status" value="1"/>
</dbReference>
<dbReference type="GO" id="GO:0033202">
    <property type="term" value="C:DNA helicase complex"/>
    <property type="evidence" value="ECO:0007669"/>
    <property type="project" value="TreeGrafter"/>
</dbReference>
<dbReference type="NCBIfam" id="TIGR01073">
    <property type="entry name" value="pcrA"/>
    <property type="match status" value="1"/>
</dbReference>
<dbReference type="EMBL" id="NIOJ01000025">
    <property type="protein sequence ID" value="PNT98655.1"/>
    <property type="molecule type" value="Genomic_DNA"/>
</dbReference>
<sequence>MELLEGLNKEQKEAVLHVDGPLLILAGAGSGKTRVLTHRIAYLINEKNVHPANILAITFTNKAAREMKERVEKLIGDMAESMWVSTFHSTCVRILRRDIEKIGYERSFVIYDSADQQTVIKDCLKELNLNEKNFPPRQVLEMIGKAKDELIEPQIFEKMHAADYRMSKVASVYKLYQRKLKQNNALDFDDIIMMTIKLFLDNPPVLDYYQRKFRYILVDEYQDTNTAQYSLISLLAQGHKNLCVVGDDDQSIYSFRGANIRNILDFEKEFKGCKVIKLEQNYRSTRTILEAANNVIKNNLGRKRKSLWTDNPEGEKILYRQCGNEHEEAMFAANEIKKQVSAGKREYKDFAVLYRINAQSRVLEEMFMREGIPYKIVGGLKFYDRKEIKDVLAYLRVVQNPADNISLKRIINVPKRGIGNTTVENAEAIAVERNVSIFSIISSASEIPQLQRASSKLESFVTMISKFRVYKETMKVSELIQAIIEQSGILGELQEEDTVESQTRIENIKEFISVALEFEAKSEEQTLEEFLAQVSLVSDIDNLEEERDAAVMMTLHSAKGLEFPVVFLVGMEEGVFPGYRSMTDETELEEERRLCYVGITRAKERLYLTSTQSRTLFGNTTYNKVSRFIREIPEELLDDVNEAEKRRSAGLRQLNIQSQVREKPSFGVPKAFGTVTPVPVKKASADGSYNVGDKVSHKKFGAGIITKIEKEKDDYKLEIFFEKAGMKRLMAAFANLTKLN</sequence>
<keyword evidence="3 10" id="KW-0378">Hydrolase</keyword>
<evidence type="ECO:0000256" key="3">
    <source>
        <dbReference type="ARBA" id="ARBA00022801"/>
    </source>
</evidence>
<dbReference type="InterPro" id="IPR000212">
    <property type="entry name" value="DNA_helicase_UvrD/REP"/>
</dbReference>
<dbReference type="InterPro" id="IPR014016">
    <property type="entry name" value="UvrD-like_ATP-bd"/>
</dbReference>
<comment type="similarity">
    <text evidence="1 11">Belongs to the helicase family. UvrD subfamily.</text>
</comment>
<evidence type="ECO:0000259" key="12">
    <source>
        <dbReference type="PROSITE" id="PS51198"/>
    </source>
</evidence>
<gene>
    <name evidence="14" type="primary">pcrA</name>
    <name evidence="14" type="ORF">CDQ84_10450</name>
</gene>
<dbReference type="Gene3D" id="3.40.50.300">
    <property type="entry name" value="P-loop containing nucleotide triphosphate hydrolases"/>
    <property type="match status" value="2"/>
</dbReference>
<comment type="caution">
    <text evidence="14">The sequence shown here is derived from an EMBL/GenBank/DDBJ whole genome shotgun (WGS) entry which is preliminary data.</text>
</comment>
<evidence type="ECO:0000256" key="9">
    <source>
        <dbReference type="ARBA" id="ARBA00048988"/>
    </source>
</evidence>
<dbReference type="OrthoDB" id="9810135at2"/>
<dbReference type="GO" id="GO:0005524">
    <property type="term" value="F:ATP binding"/>
    <property type="evidence" value="ECO:0007669"/>
    <property type="project" value="UniProtKB-UniRule"/>
</dbReference>
<keyword evidence="5 10" id="KW-0067">ATP-binding</keyword>
<keyword evidence="6 11" id="KW-0238">DNA-binding</keyword>
<dbReference type="RefSeq" id="WP_103081690.1">
    <property type="nucleotide sequence ID" value="NZ_CP021850.1"/>
</dbReference>
<comment type="catalytic activity">
    <reaction evidence="8">
        <text>Couples ATP hydrolysis with the unwinding of duplex DNA by translocating in the 3'-5' direction.</text>
        <dbReference type="EC" id="5.6.2.4"/>
    </reaction>
</comment>
<dbReference type="PROSITE" id="PS51198">
    <property type="entry name" value="UVRD_HELICASE_ATP_BIND"/>
    <property type="match status" value="1"/>
</dbReference>
<reference evidence="14 15" key="1">
    <citation type="submission" date="2017-06" db="EMBL/GenBank/DDBJ databases">
        <title>Investigating the central metabolism of Clostridium thermosuccinogenes.</title>
        <authorList>
            <person name="Koendjbiharie J.G."/>
            <person name="van Kranenburg R."/>
        </authorList>
    </citation>
    <scope>NUCLEOTIDE SEQUENCE [LARGE SCALE GENOMIC DNA]</scope>
    <source>
        <strain evidence="14 15">DSM 5806</strain>
    </source>
</reference>
<evidence type="ECO:0000259" key="13">
    <source>
        <dbReference type="PROSITE" id="PS51217"/>
    </source>
</evidence>
<dbReference type="PANTHER" id="PTHR11070:SF2">
    <property type="entry name" value="ATP-DEPENDENT DNA HELICASE SRS2"/>
    <property type="match status" value="1"/>
</dbReference>
<comment type="catalytic activity">
    <reaction evidence="9 11">
        <text>ATP + H2O = ADP + phosphate + H(+)</text>
        <dbReference type="Rhea" id="RHEA:13065"/>
        <dbReference type="ChEBI" id="CHEBI:15377"/>
        <dbReference type="ChEBI" id="CHEBI:15378"/>
        <dbReference type="ChEBI" id="CHEBI:30616"/>
        <dbReference type="ChEBI" id="CHEBI:43474"/>
        <dbReference type="ChEBI" id="CHEBI:456216"/>
        <dbReference type="EC" id="5.6.2.4"/>
    </reaction>
</comment>
<evidence type="ECO:0000256" key="6">
    <source>
        <dbReference type="ARBA" id="ARBA00023125"/>
    </source>
</evidence>
<dbReference type="GO" id="GO:0000725">
    <property type="term" value="P:recombinational repair"/>
    <property type="evidence" value="ECO:0007669"/>
    <property type="project" value="TreeGrafter"/>
</dbReference>
<proteinExistence type="inferred from homology"/>
<name>A0A2K2FIP9_9CLOT</name>
<keyword evidence="7" id="KW-0413">Isomerase</keyword>
<evidence type="ECO:0000256" key="7">
    <source>
        <dbReference type="ARBA" id="ARBA00023235"/>
    </source>
</evidence>
<dbReference type="GO" id="GO:0016887">
    <property type="term" value="F:ATP hydrolysis activity"/>
    <property type="evidence" value="ECO:0007669"/>
    <property type="project" value="RHEA"/>
</dbReference>
<dbReference type="FunFam" id="1.10.10.160:FF:000001">
    <property type="entry name" value="ATP-dependent DNA helicase"/>
    <property type="match status" value="1"/>
</dbReference>
<dbReference type="PANTHER" id="PTHR11070">
    <property type="entry name" value="UVRD / RECB / PCRA DNA HELICASE FAMILY MEMBER"/>
    <property type="match status" value="1"/>
</dbReference>
<dbReference type="GO" id="GO:0009314">
    <property type="term" value="P:response to radiation"/>
    <property type="evidence" value="ECO:0007669"/>
    <property type="project" value="UniProtKB-ARBA"/>
</dbReference>
<dbReference type="SUPFAM" id="SSF52540">
    <property type="entry name" value="P-loop containing nucleoside triphosphate hydrolases"/>
    <property type="match status" value="1"/>
</dbReference>
<dbReference type="PROSITE" id="PS51217">
    <property type="entry name" value="UVRD_HELICASE_CTER"/>
    <property type="match status" value="1"/>
</dbReference>
<dbReference type="InterPro" id="IPR013986">
    <property type="entry name" value="DExx_box_DNA_helicase_dom_sf"/>
</dbReference>
<dbReference type="EC" id="5.6.2.4" evidence="11"/>
<dbReference type="InterPro" id="IPR014017">
    <property type="entry name" value="DNA_helicase_UvrD-like_C"/>
</dbReference>
<dbReference type="FunFam" id="1.10.486.10:FF:000003">
    <property type="entry name" value="ATP-dependent DNA helicase"/>
    <property type="match status" value="1"/>
</dbReference>
<feature type="binding site" evidence="10">
    <location>
        <begin position="26"/>
        <end position="33"/>
    </location>
    <ligand>
        <name>ATP</name>
        <dbReference type="ChEBI" id="CHEBI:30616"/>
    </ligand>
</feature>
<feature type="domain" description="UvrD-like helicase ATP-binding" evidence="12">
    <location>
        <begin position="5"/>
        <end position="285"/>
    </location>
</feature>
<keyword evidence="4 10" id="KW-0347">Helicase</keyword>
<dbReference type="GO" id="GO:0043138">
    <property type="term" value="F:3'-5' DNA helicase activity"/>
    <property type="evidence" value="ECO:0007669"/>
    <property type="project" value="UniProtKB-EC"/>
</dbReference>
<organism evidence="14 15">
    <name type="scientific">Clostridium thermosuccinogenes</name>
    <dbReference type="NCBI Taxonomy" id="84032"/>
    <lineage>
        <taxon>Bacteria</taxon>
        <taxon>Bacillati</taxon>
        <taxon>Bacillota</taxon>
        <taxon>Clostridia</taxon>
        <taxon>Eubacteriales</taxon>
        <taxon>Clostridiaceae</taxon>
        <taxon>Clostridium</taxon>
    </lineage>
</organism>
<evidence type="ECO:0000256" key="2">
    <source>
        <dbReference type="ARBA" id="ARBA00022741"/>
    </source>
</evidence>
<dbReference type="Gene3D" id="1.10.486.10">
    <property type="entry name" value="PCRA, domain 4"/>
    <property type="match status" value="1"/>
</dbReference>
<evidence type="ECO:0000313" key="14">
    <source>
        <dbReference type="EMBL" id="PNT98655.1"/>
    </source>
</evidence>
<dbReference type="GO" id="GO:0003677">
    <property type="term" value="F:DNA binding"/>
    <property type="evidence" value="ECO:0007669"/>
    <property type="project" value="UniProtKB-KW"/>
</dbReference>
<evidence type="ECO:0000256" key="10">
    <source>
        <dbReference type="PROSITE-ProRule" id="PRU00560"/>
    </source>
</evidence>
<evidence type="ECO:0000313" key="15">
    <source>
        <dbReference type="Proteomes" id="UP000236151"/>
    </source>
</evidence>
<protein>
    <recommendedName>
        <fullName evidence="11">ATP-dependent DNA helicase</fullName>
        <ecNumber evidence="11">5.6.2.4</ecNumber>
    </recommendedName>
</protein>
<dbReference type="Gene3D" id="1.10.10.160">
    <property type="match status" value="1"/>
</dbReference>
<keyword evidence="15" id="KW-1185">Reference proteome</keyword>
<evidence type="ECO:0000256" key="8">
    <source>
        <dbReference type="ARBA" id="ARBA00034617"/>
    </source>
</evidence>
<dbReference type="AlphaFoldDB" id="A0A2K2FIP9"/>
<dbReference type="Pfam" id="PF21196">
    <property type="entry name" value="PcrA_UvrD_tudor"/>
    <property type="match status" value="1"/>
</dbReference>
<dbReference type="Proteomes" id="UP000236151">
    <property type="component" value="Unassembled WGS sequence"/>
</dbReference>
<dbReference type="InterPro" id="IPR027417">
    <property type="entry name" value="P-loop_NTPase"/>
</dbReference>
<evidence type="ECO:0000256" key="4">
    <source>
        <dbReference type="ARBA" id="ARBA00022806"/>
    </source>
</evidence>
<accession>A0A2K2FIP9</accession>
<evidence type="ECO:0000256" key="11">
    <source>
        <dbReference type="RuleBase" id="RU364053"/>
    </source>
</evidence>
<evidence type="ECO:0000256" key="5">
    <source>
        <dbReference type="ARBA" id="ARBA00022840"/>
    </source>
</evidence>
<dbReference type="KEGG" id="cthd:CDO33_17995"/>
<feature type="domain" description="UvrD-like helicase C-terminal" evidence="13">
    <location>
        <begin position="286"/>
        <end position="560"/>
    </location>
</feature>